<keyword evidence="2" id="KW-1133">Transmembrane helix</keyword>
<feature type="region of interest" description="Disordered" evidence="1">
    <location>
        <begin position="410"/>
        <end position="429"/>
    </location>
</feature>
<organism evidence="3 4">
    <name type="scientific">Auricularia subglabra (strain TFB-10046 / SS5)</name>
    <name type="common">White-rot fungus</name>
    <name type="synonym">Auricularia delicata (strain TFB10046)</name>
    <dbReference type="NCBI Taxonomy" id="717982"/>
    <lineage>
        <taxon>Eukaryota</taxon>
        <taxon>Fungi</taxon>
        <taxon>Dikarya</taxon>
        <taxon>Basidiomycota</taxon>
        <taxon>Agaricomycotina</taxon>
        <taxon>Agaricomycetes</taxon>
        <taxon>Auriculariales</taxon>
        <taxon>Auriculariaceae</taxon>
        <taxon>Auricularia</taxon>
    </lineage>
</organism>
<evidence type="ECO:0000256" key="2">
    <source>
        <dbReference type="SAM" id="Phobius"/>
    </source>
</evidence>
<dbReference type="Proteomes" id="UP000006514">
    <property type="component" value="Unassembled WGS sequence"/>
</dbReference>
<sequence>MSAQYSPYNVTLLATSPLFSYRPSRDGDVTTTWNASYTGKDVWPAQVNTTRGAGVGYRRTQSTDGAEISLSFDGTGLYACFTSSGAQFTMTLDNSAVPSNSGNFVPAQNDAGACAGFGAETAFAAPNLQSGTHSMLLRVQAGADKEFRFFGGVITIGINANGINAAETIDDQDAGWVLSPGGRVSAGGTWDTTHEPTYYSKLYDSTGTFQCSYGQDATATYTFSGAGGLVLRGPLWYDTHSFSITLDNTTYNMDATTSWEDGSNVLFATGALDPAAVHRLVVLDYSASDPGCNLGRPCCVGIDSLLLLRPESNAVSDSSTTLDPPAPSTTEPPDSAALIPQRLNSSHAMPPGAIIGTALGGLAAILAAVLLFVILRARRRQRMASRLGSPSDTTPYTLFSGHAVGTTLLISHPRGTRGSSPQPAQGLSPLTPEVPVRYHHSRAMVAASAGSGVRGPSLTSTVNLDQGITTVSPLIDQRRSSATYSAPPHYSD</sequence>
<feature type="transmembrane region" description="Helical" evidence="2">
    <location>
        <begin position="353"/>
        <end position="375"/>
    </location>
</feature>
<dbReference type="EMBL" id="JH687812">
    <property type="protein sequence ID" value="EJD39594.1"/>
    <property type="molecule type" value="Genomic_DNA"/>
</dbReference>
<proteinExistence type="predicted"/>
<evidence type="ECO:0000313" key="3">
    <source>
        <dbReference type="EMBL" id="EJD39594.1"/>
    </source>
</evidence>
<keyword evidence="2" id="KW-0812">Transmembrane</keyword>
<protein>
    <submittedName>
        <fullName evidence="3">Uncharacterized protein</fullName>
    </submittedName>
</protein>
<gene>
    <name evidence="3" type="ORF">AURDEDRAFT_153794</name>
</gene>
<evidence type="ECO:0000313" key="4">
    <source>
        <dbReference type="Proteomes" id="UP000006514"/>
    </source>
</evidence>
<dbReference type="OrthoDB" id="2576334at2759"/>
<dbReference type="InParanoid" id="J0D1F8"/>
<evidence type="ECO:0000256" key="1">
    <source>
        <dbReference type="SAM" id="MobiDB-lite"/>
    </source>
</evidence>
<dbReference type="OMA" id="MNRTIAN"/>
<dbReference type="AlphaFoldDB" id="J0D1F8"/>
<feature type="compositionally biased region" description="Polar residues" evidence="1">
    <location>
        <begin position="316"/>
        <end position="332"/>
    </location>
</feature>
<accession>J0D1F8</accession>
<reference evidence="4" key="1">
    <citation type="journal article" date="2012" name="Science">
        <title>The Paleozoic origin of enzymatic lignin decomposition reconstructed from 31 fungal genomes.</title>
        <authorList>
            <person name="Floudas D."/>
            <person name="Binder M."/>
            <person name="Riley R."/>
            <person name="Barry K."/>
            <person name="Blanchette R.A."/>
            <person name="Henrissat B."/>
            <person name="Martinez A.T."/>
            <person name="Otillar R."/>
            <person name="Spatafora J.W."/>
            <person name="Yadav J.S."/>
            <person name="Aerts A."/>
            <person name="Benoit I."/>
            <person name="Boyd A."/>
            <person name="Carlson A."/>
            <person name="Copeland A."/>
            <person name="Coutinho P.M."/>
            <person name="de Vries R.P."/>
            <person name="Ferreira P."/>
            <person name="Findley K."/>
            <person name="Foster B."/>
            <person name="Gaskell J."/>
            <person name="Glotzer D."/>
            <person name="Gorecki P."/>
            <person name="Heitman J."/>
            <person name="Hesse C."/>
            <person name="Hori C."/>
            <person name="Igarashi K."/>
            <person name="Jurgens J.A."/>
            <person name="Kallen N."/>
            <person name="Kersten P."/>
            <person name="Kohler A."/>
            <person name="Kuees U."/>
            <person name="Kumar T.K.A."/>
            <person name="Kuo A."/>
            <person name="LaButti K."/>
            <person name="Larrondo L.F."/>
            <person name="Lindquist E."/>
            <person name="Ling A."/>
            <person name="Lombard V."/>
            <person name="Lucas S."/>
            <person name="Lundell T."/>
            <person name="Martin R."/>
            <person name="McLaughlin D.J."/>
            <person name="Morgenstern I."/>
            <person name="Morin E."/>
            <person name="Murat C."/>
            <person name="Nagy L.G."/>
            <person name="Nolan M."/>
            <person name="Ohm R.A."/>
            <person name="Patyshakuliyeva A."/>
            <person name="Rokas A."/>
            <person name="Ruiz-Duenas F.J."/>
            <person name="Sabat G."/>
            <person name="Salamov A."/>
            <person name="Samejima M."/>
            <person name="Schmutz J."/>
            <person name="Slot J.C."/>
            <person name="St John F."/>
            <person name="Stenlid J."/>
            <person name="Sun H."/>
            <person name="Sun S."/>
            <person name="Syed K."/>
            <person name="Tsang A."/>
            <person name="Wiebenga A."/>
            <person name="Young D."/>
            <person name="Pisabarro A."/>
            <person name="Eastwood D.C."/>
            <person name="Martin F."/>
            <person name="Cullen D."/>
            <person name="Grigoriev I.V."/>
            <person name="Hibbett D.S."/>
        </authorList>
    </citation>
    <scope>NUCLEOTIDE SEQUENCE [LARGE SCALE GENOMIC DNA]</scope>
    <source>
        <strain evidence="4">TFB10046</strain>
    </source>
</reference>
<keyword evidence="2" id="KW-0472">Membrane</keyword>
<keyword evidence="4" id="KW-1185">Reference proteome</keyword>
<dbReference type="KEGG" id="adl:AURDEDRAFT_153794"/>
<name>J0D1F8_AURST</name>
<feature type="region of interest" description="Disordered" evidence="1">
    <location>
        <begin position="316"/>
        <end position="337"/>
    </location>
</feature>